<dbReference type="RefSeq" id="WP_103892902.1">
    <property type="nucleotide sequence ID" value="NZ_CP027768.1"/>
</dbReference>
<evidence type="ECO:0000256" key="2">
    <source>
        <dbReference type="ARBA" id="ARBA00023015"/>
    </source>
</evidence>
<proteinExistence type="inferred from homology"/>
<keyword evidence="4" id="KW-0804">Transcription</keyword>
<dbReference type="GO" id="GO:0032993">
    <property type="term" value="C:protein-DNA complex"/>
    <property type="evidence" value="ECO:0007669"/>
    <property type="project" value="TreeGrafter"/>
</dbReference>
<dbReference type="PANTHER" id="PTHR30346:SF28">
    <property type="entry name" value="HTH-TYPE TRANSCRIPTIONAL REGULATOR CYNR"/>
    <property type="match status" value="1"/>
</dbReference>
<sequence>MEIRMLRYFLTIATEQSFSKAAKVLHITQPTLSRQTRYFEDTLGTELFYRQNKKMYLTESGQLLKKRAEEILLLNDKTEQEFLDRKQEILSGHITIGSVEADNSDTLAMFLEELIAEHPQVHFNIFSSTSDVIMEQLDKGLLDVALLLEPVSTKNYEKITLPRQEKWGILISKESFLANKSQITMEELTGIPLLCSPRYEIQKMMQSLTTEFDQEKLNIVGTFNLILNDL</sequence>
<evidence type="ECO:0000256" key="1">
    <source>
        <dbReference type="ARBA" id="ARBA00009437"/>
    </source>
</evidence>
<evidence type="ECO:0000256" key="3">
    <source>
        <dbReference type="ARBA" id="ARBA00023125"/>
    </source>
</evidence>
<dbReference type="Gene3D" id="3.40.190.10">
    <property type="entry name" value="Periplasmic binding protein-like II"/>
    <property type="match status" value="1"/>
</dbReference>
<gene>
    <name evidence="6" type="ORF">C7H83_06400</name>
</gene>
<dbReference type="FunFam" id="1.10.10.10:FF:000001">
    <property type="entry name" value="LysR family transcriptional regulator"/>
    <property type="match status" value="1"/>
</dbReference>
<dbReference type="EMBL" id="CP027768">
    <property type="protein sequence ID" value="AYW50115.1"/>
    <property type="molecule type" value="Genomic_DNA"/>
</dbReference>
<dbReference type="SUPFAM" id="SSF53850">
    <property type="entry name" value="Periplasmic binding protein-like II"/>
    <property type="match status" value="1"/>
</dbReference>
<dbReference type="PRINTS" id="PR00039">
    <property type="entry name" value="HTHLYSR"/>
</dbReference>
<protein>
    <submittedName>
        <fullName evidence="6">LysR family transcriptional regulator</fullName>
    </submittedName>
</protein>
<feature type="domain" description="HTH lysR-type" evidence="5">
    <location>
        <begin position="1"/>
        <end position="58"/>
    </location>
</feature>
<evidence type="ECO:0000313" key="7">
    <source>
        <dbReference type="Proteomes" id="UP000280475"/>
    </source>
</evidence>
<dbReference type="Gene3D" id="1.10.10.10">
    <property type="entry name" value="Winged helix-like DNA-binding domain superfamily/Winged helix DNA-binding domain"/>
    <property type="match status" value="1"/>
</dbReference>
<organism evidence="6 7">
    <name type="scientific">Tetragenococcus halophilus</name>
    <name type="common">Pediococcus halophilus</name>
    <dbReference type="NCBI Taxonomy" id="51669"/>
    <lineage>
        <taxon>Bacteria</taxon>
        <taxon>Bacillati</taxon>
        <taxon>Bacillota</taxon>
        <taxon>Bacilli</taxon>
        <taxon>Lactobacillales</taxon>
        <taxon>Enterococcaceae</taxon>
        <taxon>Tetragenococcus</taxon>
    </lineage>
</organism>
<dbReference type="PROSITE" id="PS50931">
    <property type="entry name" value="HTH_LYSR"/>
    <property type="match status" value="1"/>
</dbReference>
<keyword evidence="2" id="KW-0805">Transcription regulation</keyword>
<reference evidence="6 7" key="1">
    <citation type="journal article" date="2012" name="Int. J. Syst. Evol. Microbiol.">
        <title>Characterization of Tetragenococcus strains from sugar thick juice reveals a novel species, Tetragenococcus osmophilus sp. nov., and divides Tetragenococcus halophilus into two subspecies, T. halophilus subsp. halophilus subsp. nov. and T. halophilus subsp. flandriensis subsp. nov.</title>
        <authorList>
            <person name="Juste A."/>
            <person name="Van Trappen S."/>
            <person name="Verreth C."/>
            <person name="Cleenwerck I."/>
            <person name="De Vos P."/>
            <person name="Lievens B."/>
            <person name="Willems K.A."/>
        </authorList>
    </citation>
    <scope>NUCLEOTIDE SEQUENCE [LARGE SCALE GENOMIC DNA]</scope>
    <source>
        <strain evidence="6 7">LMG 26042</strain>
    </source>
</reference>
<dbReference type="Pfam" id="PF03466">
    <property type="entry name" value="LysR_substrate"/>
    <property type="match status" value="1"/>
</dbReference>
<dbReference type="InterPro" id="IPR005119">
    <property type="entry name" value="LysR_subst-bd"/>
</dbReference>
<dbReference type="InterPro" id="IPR036388">
    <property type="entry name" value="WH-like_DNA-bd_sf"/>
</dbReference>
<dbReference type="AlphaFoldDB" id="A0A3G5FIN2"/>
<evidence type="ECO:0000256" key="4">
    <source>
        <dbReference type="ARBA" id="ARBA00023163"/>
    </source>
</evidence>
<dbReference type="SUPFAM" id="SSF46785">
    <property type="entry name" value="Winged helix' DNA-binding domain"/>
    <property type="match status" value="1"/>
</dbReference>
<dbReference type="Proteomes" id="UP000280475">
    <property type="component" value="Chromosome"/>
</dbReference>
<dbReference type="InterPro" id="IPR036390">
    <property type="entry name" value="WH_DNA-bd_sf"/>
</dbReference>
<evidence type="ECO:0000313" key="6">
    <source>
        <dbReference type="EMBL" id="AYW50115.1"/>
    </source>
</evidence>
<dbReference type="Pfam" id="PF00126">
    <property type="entry name" value="HTH_1"/>
    <property type="match status" value="1"/>
</dbReference>
<dbReference type="GO" id="GO:0003677">
    <property type="term" value="F:DNA binding"/>
    <property type="evidence" value="ECO:0007669"/>
    <property type="project" value="UniProtKB-KW"/>
</dbReference>
<dbReference type="InterPro" id="IPR000847">
    <property type="entry name" value="LysR_HTH_N"/>
</dbReference>
<dbReference type="GO" id="GO:0003700">
    <property type="term" value="F:DNA-binding transcription factor activity"/>
    <property type="evidence" value="ECO:0007669"/>
    <property type="project" value="InterPro"/>
</dbReference>
<dbReference type="PANTHER" id="PTHR30346">
    <property type="entry name" value="TRANSCRIPTIONAL DUAL REGULATOR HCAR-RELATED"/>
    <property type="match status" value="1"/>
</dbReference>
<keyword evidence="3" id="KW-0238">DNA-binding</keyword>
<evidence type="ECO:0000259" key="5">
    <source>
        <dbReference type="PROSITE" id="PS50931"/>
    </source>
</evidence>
<comment type="similarity">
    <text evidence="1">Belongs to the LysR transcriptional regulatory family.</text>
</comment>
<dbReference type="CDD" id="cd05466">
    <property type="entry name" value="PBP2_LTTR_substrate"/>
    <property type="match status" value="1"/>
</dbReference>
<accession>A0A3G5FIN2</accession>
<name>A0A3G5FIN2_TETHA</name>